<proteinExistence type="predicted"/>
<organism evidence="2 3">
    <name type="scientific">Knipowitschia caucasica</name>
    <name type="common">Caucasian dwarf goby</name>
    <name type="synonym">Pomatoschistus caucasicus</name>
    <dbReference type="NCBI Taxonomy" id="637954"/>
    <lineage>
        <taxon>Eukaryota</taxon>
        <taxon>Metazoa</taxon>
        <taxon>Chordata</taxon>
        <taxon>Craniata</taxon>
        <taxon>Vertebrata</taxon>
        <taxon>Euteleostomi</taxon>
        <taxon>Actinopterygii</taxon>
        <taxon>Neopterygii</taxon>
        <taxon>Teleostei</taxon>
        <taxon>Neoteleostei</taxon>
        <taxon>Acanthomorphata</taxon>
        <taxon>Gobiaria</taxon>
        <taxon>Gobiiformes</taxon>
        <taxon>Gobioidei</taxon>
        <taxon>Gobiidae</taxon>
        <taxon>Gobiinae</taxon>
        <taxon>Knipowitschia</taxon>
    </lineage>
</organism>
<evidence type="ECO:0000256" key="1">
    <source>
        <dbReference type="SAM" id="MobiDB-lite"/>
    </source>
</evidence>
<gene>
    <name evidence="2" type="ORF">KC01_LOCUS8001</name>
</gene>
<name>A0AAV2JKJ9_KNICA</name>
<feature type="region of interest" description="Disordered" evidence="1">
    <location>
        <begin position="12"/>
        <end position="43"/>
    </location>
</feature>
<dbReference type="Proteomes" id="UP001497482">
    <property type="component" value="Chromosome 12"/>
</dbReference>
<keyword evidence="3" id="KW-1185">Reference proteome</keyword>
<protein>
    <submittedName>
        <fullName evidence="2">Uncharacterized protein</fullName>
    </submittedName>
</protein>
<evidence type="ECO:0000313" key="2">
    <source>
        <dbReference type="EMBL" id="CAL1576577.1"/>
    </source>
</evidence>
<sequence>MDFSQLFNFLPLSQAGGSGEASGGYQPSEEDQPDPESHFMSMCSAPTLPRFHQAFQLTTPPLIHHSDHAPSDPSL</sequence>
<dbReference type="EMBL" id="OZ035834">
    <property type="protein sequence ID" value="CAL1576577.1"/>
    <property type="molecule type" value="Genomic_DNA"/>
</dbReference>
<dbReference type="AlphaFoldDB" id="A0AAV2JKJ9"/>
<evidence type="ECO:0000313" key="3">
    <source>
        <dbReference type="Proteomes" id="UP001497482"/>
    </source>
</evidence>
<reference evidence="2 3" key="1">
    <citation type="submission" date="2024-04" db="EMBL/GenBank/DDBJ databases">
        <authorList>
            <person name="Waldvogel A.-M."/>
            <person name="Schoenle A."/>
        </authorList>
    </citation>
    <scope>NUCLEOTIDE SEQUENCE [LARGE SCALE GENOMIC DNA]</scope>
</reference>
<accession>A0AAV2JKJ9</accession>